<accession>A0A550CII5</accession>
<reference evidence="3 4" key="1">
    <citation type="journal article" date="2019" name="New Phytol.">
        <title>Comparative genomics reveals unique wood-decay strategies and fruiting body development in the Schizophyllaceae.</title>
        <authorList>
            <person name="Almasi E."/>
            <person name="Sahu N."/>
            <person name="Krizsan K."/>
            <person name="Balint B."/>
            <person name="Kovacs G.M."/>
            <person name="Kiss B."/>
            <person name="Cseklye J."/>
            <person name="Drula E."/>
            <person name="Henrissat B."/>
            <person name="Nagy I."/>
            <person name="Chovatia M."/>
            <person name="Adam C."/>
            <person name="LaButti K."/>
            <person name="Lipzen A."/>
            <person name="Riley R."/>
            <person name="Grigoriev I.V."/>
            <person name="Nagy L.G."/>
        </authorList>
    </citation>
    <scope>NUCLEOTIDE SEQUENCE [LARGE SCALE GENOMIC DNA]</scope>
    <source>
        <strain evidence="3 4">NL-1724</strain>
    </source>
</reference>
<keyword evidence="4" id="KW-1185">Reference proteome</keyword>
<protein>
    <submittedName>
        <fullName evidence="3">Uncharacterized protein</fullName>
    </submittedName>
</protein>
<keyword evidence="2" id="KW-1133">Transmembrane helix</keyword>
<feature type="transmembrane region" description="Helical" evidence="2">
    <location>
        <begin position="43"/>
        <end position="69"/>
    </location>
</feature>
<feature type="compositionally biased region" description="Acidic residues" evidence="1">
    <location>
        <begin position="392"/>
        <end position="404"/>
    </location>
</feature>
<dbReference type="AlphaFoldDB" id="A0A550CII5"/>
<feature type="compositionally biased region" description="Acidic residues" evidence="1">
    <location>
        <begin position="303"/>
        <end position="313"/>
    </location>
</feature>
<evidence type="ECO:0000313" key="3">
    <source>
        <dbReference type="EMBL" id="TRM64618.1"/>
    </source>
</evidence>
<feature type="region of interest" description="Disordered" evidence="1">
    <location>
        <begin position="364"/>
        <end position="407"/>
    </location>
</feature>
<dbReference type="EMBL" id="VDMD01000007">
    <property type="protein sequence ID" value="TRM64618.1"/>
    <property type="molecule type" value="Genomic_DNA"/>
</dbReference>
<evidence type="ECO:0000313" key="4">
    <source>
        <dbReference type="Proteomes" id="UP000320762"/>
    </source>
</evidence>
<proteinExistence type="predicted"/>
<gene>
    <name evidence="3" type="ORF">BD626DRAFT_629522</name>
</gene>
<keyword evidence="2" id="KW-0812">Transmembrane</keyword>
<keyword evidence="2" id="KW-0472">Membrane</keyword>
<name>A0A550CII5_9AGAR</name>
<evidence type="ECO:0000256" key="1">
    <source>
        <dbReference type="SAM" id="MobiDB-lite"/>
    </source>
</evidence>
<feature type="region of interest" description="Disordered" evidence="1">
    <location>
        <begin position="297"/>
        <end position="316"/>
    </location>
</feature>
<sequence length="960" mass="106943">MIAGSAALTAPAAVPLSHPRYFDMIAASSPLPTSPIPIINLDTVVFTLAWMATTVLFMSILLIIAAVLLSEPLLASSSCQNSQSSVLSTALVLELPPSSLPNVKLPYTAIVSRRSASPVFLLADIESGQDDQNNSITSISATPSTDVILPSPSCLAQLSNAPMTAALTTSDGDETAWRAAMPFCDVEDLGFLKKIRPPIFRVWDTINVKIHHELEDPSPLPFADLEDISDFYTSGPEIWDIWHRYYSAAPILSEGQYTAVASNAIHMYRQAAHHHYGASALLIHNLLCAFMPSDDGQSNSSFSEDDEEEEDENSNTQIRFSVYLRRWVRSPATVMATADHNVELDDTDDLDDPDMSFGCRSISALEQDTLTPPADDEEADNVTQSEDKTLPTEDDATQTDENETDQAHLVVPPPLVAFEGFDLFAAPFMAAQEVEDSDYSLAPPPLGIYDSLTPSRSYTQGEWNFHHDVAVITVAFWIGFDHASLPVDTVLAACTFLANFPTFARKEFAKSLTAGRAFAARNFDEDGELGSAYMEGKFTVAEVVEDEQSAYGGTPIDDLSVRDESPEHCLAFIAGWRAAIRELYVSPGPGAALTLKEDCFAYGWKGLKQGKVISSGKLRSMSDAQLEDFLAATSHVIYQFAQPPDQWAFDLGRRQAMYGVKQREKRISKIHDLSLEKLEEFRNGIIDGMLQVIEVTKDRDYLGGSFKQHPRDDERSIAENYFRYIGTDGWNEEKYRSMFKRMTPDQLVLFLEAAWDIFGSYWVGTMDLRDGRTKTLIEAHPDILQRVKQRTTFTWSPSPVASHLPSPPTPQPLSFFDMGHAHAVDGFVTMQELDARWLLIRDREDVAFHDYRRGWLAGMLELVAQTRGMPHDRVNAPRHWCQGMGMPTWVCSDYLSPAEVVKVLGTMDQYQIQDFLTKGWKMLKMKCRRNGRYDYDGVCDLDAHHPGEPRLCEKIIAALA</sequence>
<dbReference type="Proteomes" id="UP000320762">
    <property type="component" value="Unassembled WGS sequence"/>
</dbReference>
<organism evidence="3 4">
    <name type="scientific">Schizophyllum amplum</name>
    <dbReference type="NCBI Taxonomy" id="97359"/>
    <lineage>
        <taxon>Eukaryota</taxon>
        <taxon>Fungi</taxon>
        <taxon>Dikarya</taxon>
        <taxon>Basidiomycota</taxon>
        <taxon>Agaricomycotina</taxon>
        <taxon>Agaricomycetes</taxon>
        <taxon>Agaricomycetidae</taxon>
        <taxon>Agaricales</taxon>
        <taxon>Schizophyllaceae</taxon>
        <taxon>Schizophyllum</taxon>
    </lineage>
</organism>
<evidence type="ECO:0000256" key="2">
    <source>
        <dbReference type="SAM" id="Phobius"/>
    </source>
</evidence>
<dbReference type="OrthoDB" id="10376225at2759"/>
<comment type="caution">
    <text evidence="3">The sequence shown here is derived from an EMBL/GenBank/DDBJ whole genome shotgun (WGS) entry which is preliminary data.</text>
</comment>